<evidence type="ECO:0000313" key="3">
    <source>
        <dbReference type="Proteomes" id="UP000308267"/>
    </source>
</evidence>
<proteinExistence type="predicted"/>
<gene>
    <name evidence="2" type="ORF">CRM22_009128</name>
</gene>
<reference evidence="2 3" key="1">
    <citation type="journal article" date="2019" name="BMC Genomics">
        <title>New insights from Opisthorchis felineus genome: update on genomics of the epidemiologically important liver flukes.</title>
        <authorList>
            <person name="Ershov N.I."/>
            <person name="Mordvinov V.A."/>
            <person name="Prokhortchouk E.B."/>
            <person name="Pakharukova M.Y."/>
            <person name="Gunbin K.V."/>
            <person name="Ustyantsev K."/>
            <person name="Genaev M.A."/>
            <person name="Blinov A.G."/>
            <person name="Mazur A."/>
            <person name="Boulygina E."/>
            <person name="Tsygankova S."/>
            <person name="Khrameeva E."/>
            <person name="Chekanov N."/>
            <person name="Fan G."/>
            <person name="Xiao A."/>
            <person name="Zhang H."/>
            <person name="Xu X."/>
            <person name="Yang H."/>
            <person name="Solovyev V."/>
            <person name="Lee S.M."/>
            <person name="Liu X."/>
            <person name="Afonnikov D.A."/>
            <person name="Skryabin K.G."/>
        </authorList>
    </citation>
    <scope>NUCLEOTIDE SEQUENCE [LARGE SCALE GENOMIC DNA]</scope>
    <source>
        <strain evidence="2">AK-0245</strain>
        <tissue evidence="2">Whole organism</tissue>
    </source>
</reference>
<organism evidence="2 3">
    <name type="scientific">Opisthorchis felineus</name>
    <dbReference type="NCBI Taxonomy" id="147828"/>
    <lineage>
        <taxon>Eukaryota</taxon>
        <taxon>Metazoa</taxon>
        <taxon>Spiralia</taxon>
        <taxon>Lophotrochozoa</taxon>
        <taxon>Platyhelminthes</taxon>
        <taxon>Trematoda</taxon>
        <taxon>Digenea</taxon>
        <taxon>Opisthorchiida</taxon>
        <taxon>Opisthorchiata</taxon>
        <taxon>Opisthorchiidae</taxon>
        <taxon>Opisthorchis</taxon>
    </lineage>
</organism>
<feature type="region of interest" description="Disordered" evidence="1">
    <location>
        <begin position="1"/>
        <end position="46"/>
    </location>
</feature>
<sequence>MIRKRSAQTMAANQAERSPALYANTSCTRQHHSPHISRTSFPTKQRTVKRRLLVQSPNRSDIKIHSRKNFDDGLSAQLGQPVFTCSSVSSVATSAATPINRAVCPCGDFLELVLLSR</sequence>
<dbReference type="Proteomes" id="UP000308267">
    <property type="component" value="Unassembled WGS sequence"/>
</dbReference>
<comment type="caution">
    <text evidence="2">The sequence shown here is derived from an EMBL/GenBank/DDBJ whole genome shotgun (WGS) entry which is preliminary data.</text>
</comment>
<protein>
    <submittedName>
        <fullName evidence="2">Uncharacterized protein</fullName>
    </submittedName>
</protein>
<name>A0A4S2L8U0_OPIFE</name>
<dbReference type="EMBL" id="SJOL01008894">
    <property type="protein sequence ID" value="TGZ59350.1"/>
    <property type="molecule type" value="Genomic_DNA"/>
</dbReference>
<feature type="compositionally biased region" description="Polar residues" evidence="1">
    <location>
        <begin position="36"/>
        <end position="45"/>
    </location>
</feature>
<dbReference type="AlphaFoldDB" id="A0A4S2L8U0"/>
<keyword evidence="3" id="KW-1185">Reference proteome</keyword>
<evidence type="ECO:0000256" key="1">
    <source>
        <dbReference type="SAM" id="MobiDB-lite"/>
    </source>
</evidence>
<accession>A0A4S2L8U0</accession>
<feature type="compositionally biased region" description="Polar residues" evidence="1">
    <location>
        <begin position="7"/>
        <end position="16"/>
    </location>
</feature>
<evidence type="ECO:0000313" key="2">
    <source>
        <dbReference type="EMBL" id="TGZ59350.1"/>
    </source>
</evidence>